<dbReference type="AlphaFoldDB" id="A0A1H2XKJ2"/>
<gene>
    <name evidence="1" type="ORF">SAMN05444411_102498</name>
</gene>
<proteinExistence type="predicted"/>
<dbReference type="SUPFAM" id="SSF52833">
    <property type="entry name" value="Thioredoxin-like"/>
    <property type="match status" value="1"/>
</dbReference>
<evidence type="ECO:0000313" key="2">
    <source>
        <dbReference type="Proteomes" id="UP000199595"/>
    </source>
</evidence>
<keyword evidence="2" id="KW-1185">Reference proteome</keyword>
<organism evidence="1 2">
    <name type="scientific">Lutibacter oricola</name>
    <dbReference type="NCBI Taxonomy" id="762486"/>
    <lineage>
        <taxon>Bacteria</taxon>
        <taxon>Pseudomonadati</taxon>
        <taxon>Bacteroidota</taxon>
        <taxon>Flavobacteriia</taxon>
        <taxon>Flavobacteriales</taxon>
        <taxon>Flavobacteriaceae</taxon>
        <taxon>Lutibacter</taxon>
    </lineage>
</organism>
<dbReference type="Gene3D" id="3.40.30.10">
    <property type="entry name" value="Glutaredoxin"/>
    <property type="match status" value="1"/>
</dbReference>
<dbReference type="OrthoDB" id="677051at2"/>
<dbReference type="NCBIfam" id="TIGR04019">
    <property type="entry name" value="B_thiol_YtxJ"/>
    <property type="match status" value="1"/>
</dbReference>
<dbReference type="Proteomes" id="UP000199595">
    <property type="component" value="Unassembled WGS sequence"/>
</dbReference>
<dbReference type="EMBL" id="FNNJ01000002">
    <property type="protein sequence ID" value="SDW93360.1"/>
    <property type="molecule type" value="Genomic_DNA"/>
</dbReference>
<dbReference type="InterPro" id="IPR036249">
    <property type="entry name" value="Thioredoxin-like_sf"/>
</dbReference>
<dbReference type="Pfam" id="PF11009">
    <property type="entry name" value="BrxC"/>
    <property type="match status" value="1"/>
</dbReference>
<name>A0A1H2XKJ2_9FLAO</name>
<protein>
    <submittedName>
        <fullName evidence="1">Bacillithiol system protein YtxJ</fullName>
    </submittedName>
</protein>
<evidence type="ECO:0000313" key="1">
    <source>
        <dbReference type="EMBL" id="SDW93360.1"/>
    </source>
</evidence>
<accession>A0A1H2XKJ2</accession>
<sequence length="111" mass="12643">MNWLELTTIEQLDELINDSNNKPILIFKHSTRCGISRFALSGFERSYNINKESLSVYFLDLLKYREVSNAIAEKLKVQHQSPQAIVISKEKVIYSASHSDISAEDIKKAIG</sequence>
<dbReference type="STRING" id="762486.SAMN05444411_102498"/>
<dbReference type="RefSeq" id="WP_090121672.1">
    <property type="nucleotide sequence ID" value="NZ_FNNJ01000002.1"/>
</dbReference>
<dbReference type="InterPro" id="IPR022551">
    <property type="entry name" value="BrxC"/>
</dbReference>
<reference evidence="1 2" key="1">
    <citation type="submission" date="2016-10" db="EMBL/GenBank/DDBJ databases">
        <authorList>
            <person name="de Groot N.N."/>
        </authorList>
    </citation>
    <scope>NUCLEOTIDE SEQUENCE [LARGE SCALE GENOMIC DNA]</scope>
    <source>
        <strain evidence="1 2">DSM 24956</strain>
    </source>
</reference>